<keyword evidence="5" id="KW-1185">Reference proteome</keyword>
<dbReference type="GO" id="GO:0005739">
    <property type="term" value="C:mitochondrion"/>
    <property type="evidence" value="ECO:0007669"/>
    <property type="project" value="TreeGrafter"/>
</dbReference>
<dbReference type="GO" id="GO:0003729">
    <property type="term" value="F:mRNA binding"/>
    <property type="evidence" value="ECO:0007669"/>
    <property type="project" value="UniProtKB-ARBA"/>
</dbReference>
<proteinExistence type="inferred from homology"/>
<dbReference type="InterPro" id="IPR011990">
    <property type="entry name" value="TPR-like_helical_dom_sf"/>
</dbReference>
<organism evidence="4 5">
    <name type="scientific">Kalanchoe fedtschenkoi</name>
    <name type="common">Lavender scallops</name>
    <name type="synonym">South American air plant</name>
    <dbReference type="NCBI Taxonomy" id="63787"/>
    <lineage>
        <taxon>Eukaryota</taxon>
        <taxon>Viridiplantae</taxon>
        <taxon>Streptophyta</taxon>
        <taxon>Embryophyta</taxon>
        <taxon>Tracheophyta</taxon>
        <taxon>Spermatophyta</taxon>
        <taxon>Magnoliopsida</taxon>
        <taxon>eudicotyledons</taxon>
        <taxon>Gunneridae</taxon>
        <taxon>Pentapetalae</taxon>
        <taxon>Saxifragales</taxon>
        <taxon>Crassulaceae</taxon>
        <taxon>Kalanchoe</taxon>
    </lineage>
</organism>
<dbReference type="PANTHER" id="PTHR45717:SF4">
    <property type="entry name" value="OS04G0450200 PROTEIN"/>
    <property type="match status" value="1"/>
</dbReference>
<accession>A0A7N0URU1</accession>
<evidence type="ECO:0008006" key="6">
    <source>
        <dbReference type="Google" id="ProtNLM"/>
    </source>
</evidence>
<keyword evidence="2" id="KW-0677">Repeat</keyword>
<dbReference type="Pfam" id="PF13812">
    <property type="entry name" value="PPR_3"/>
    <property type="match status" value="1"/>
</dbReference>
<reference evidence="4" key="1">
    <citation type="submission" date="2021-01" db="UniProtKB">
        <authorList>
            <consortium name="EnsemblPlants"/>
        </authorList>
    </citation>
    <scope>IDENTIFICATION</scope>
</reference>
<evidence type="ECO:0000256" key="1">
    <source>
        <dbReference type="ARBA" id="ARBA00007626"/>
    </source>
</evidence>
<dbReference type="Gene3D" id="1.25.40.10">
    <property type="entry name" value="Tetratricopeptide repeat domain"/>
    <property type="match status" value="1"/>
</dbReference>
<dbReference type="PANTHER" id="PTHR45717">
    <property type="entry name" value="OS12G0527900 PROTEIN"/>
    <property type="match status" value="1"/>
</dbReference>
<dbReference type="AlphaFoldDB" id="A0A7N0URU1"/>
<sequence length="406" mass="45830">MALRSICRALILNRANGAGARLSYRGLSSGAVTSDYVEDASDGGEAADEVADDLKSRILRLRLPKRSATNVIQKWVSEGNGVTDSQLRDISKELRRCQRYKHALEISEWMVGHEEFQLSDSDYAVRIELMTKVFGIDASERYFEALPDAAKTSETYTALLHSYGLAKQVDKAEQIYQRIKESNVPVTALAYNEMMTLYMSVGEAEKVSSVVEDLKHQKVEPDLFTYNLWISSYAVTMNVDGVKRILDEMTEDCGSKDNWLRYANLAKIYITTGSFTNSESNSVVETEKGITQREWITYDFLILLHAGLGNKEKLAQIWKSLRMTKQKMTSRNYTSILSSYLLLGQSKDVADIIDQWKESPATEFSIPALKKLYASLEELSLTKEADTLHMLLMQKGHSLDEKSSDK</sequence>
<evidence type="ECO:0000256" key="3">
    <source>
        <dbReference type="PROSITE-ProRule" id="PRU00708"/>
    </source>
</evidence>
<evidence type="ECO:0000313" key="4">
    <source>
        <dbReference type="EnsemblPlants" id="Kaladp0081s0137.1.v1.1"/>
    </source>
</evidence>
<dbReference type="EnsemblPlants" id="Kaladp0081s0137.1.v1.1">
    <property type="protein sequence ID" value="Kaladp0081s0137.1.v1.1"/>
    <property type="gene ID" value="Kaladp0081s0137.v1.1"/>
</dbReference>
<evidence type="ECO:0000313" key="5">
    <source>
        <dbReference type="Proteomes" id="UP000594263"/>
    </source>
</evidence>
<comment type="similarity">
    <text evidence="1">Belongs to the PPR family. P subfamily.</text>
</comment>
<dbReference type="OMA" id="NYICIIS"/>
<feature type="repeat" description="PPR" evidence="3">
    <location>
        <begin position="152"/>
        <end position="186"/>
    </location>
</feature>
<protein>
    <recommendedName>
        <fullName evidence="6">Pentatricopeptide repeat-containing protein</fullName>
    </recommendedName>
</protein>
<dbReference type="Gramene" id="Kaladp0081s0137.1.v1.1">
    <property type="protein sequence ID" value="Kaladp0081s0137.1.v1.1"/>
    <property type="gene ID" value="Kaladp0081s0137.v1.1"/>
</dbReference>
<name>A0A7N0URU1_KALFE</name>
<evidence type="ECO:0000256" key="2">
    <source>
        <dbReference type="ARBA" id="ARBA00022737"/>
    </source>
</evidence>
<dbReference type="NCBIfam" id="TIGR00756">
    <property type="entry name" value="PPR"/>
    <property type="match status" value="1"/>
</dbReference>
<dbReference type="Proteomes" id="UP000594263">
    <property type="component" value="Unplaced"/>
</dbReference>
<dbReference type="Pfam" id="PF01535">
    <property type="entry name" value="PPR"/>
    <property type="match status" value="1"/>
</dbReference>
<dbReference type="FunFam" id="1.25.40.10:FF:001248">
    <property type="entry name" value="Pentatricopeptide repeat-containing protein At5g09450, mitochondrial"/>
    <property type="match status" value="1"/>
</dbReference>
<dbReference type="PROSITE" id="PS51375">
    <property type="entry name" value="PPR"/>
    <property type="match status" value="1"/>
</dbReference>
<dbReference type="InterPro" id="IPR002885">
    <property type="entry name" value="PPR_rpt"/>
</dbReference>